<comment type="caution">
    <text evidence="1">The sequence shown here is derived from an EMBL/GenBank/DDBJ whole genome shotgun (WGS) entry which is preliminary data.</text>
</comment>
<reference evidence="1 2" key="1">
    <citation type="submission" date="2017-05" db="EMBL/GenBank/DDBJ databases">
        <title>Functional genome analysis of Paenibacillus pasadenensis strain R16: insights on endophytic life style and antifungal activity.</title>
        <authorList>
            <person name="Passera A."/>
            <person name="Marcolungo L."/>
            <person name="Casati P."/>
            <person name="Brasca M."/>
            <person name="Quaglino F."/>
            <person name="Delledonne M."/>
        </authorList>
    </citation>
    <scope>NUCLEOTIDE SEQUENCE [LARGE SCALE GENOMIC DNA]</scope>
    <source>
        <strain evidence="1 2">R16</strain>
    </source>
</reference>
<organism evidence="1 2">
    <name type="scientific">Paenibacillus pasadenensis</name>
    <dbReference type="NCBI Taxonomy" id="217090"/>
    <lineage>
        <taxon>Bacteria</taxon>
        <taxon>Bacillati</taxon>
        <taxon>Bacillota</taxon>
        <taxon>Bacilli</taxon>
        <taxon>Bacillales</taxon>
        <taxon>Paenibacillaceae</taxon>
        <taxon>Paenibacillus</taxon>
    </lineage>
</organism>
<dbReference type="Proteomes" id="UP000234789">
    <property type="component" value="Unassembled WGS sequence"/>
</dbReference>
<dbReference type="EMBL" id="NFEZ01000004">
    <property type="protein sequence ID" value="PLT45114.1"/>
    <property type="molecule type" value="Genomic_DNA"/>
</dbReference>
<gene>
    <name evidence="1" type="ORF">B8V81_3545</name>
</gene>
<dbReference type="AlphaFoldDB" id="A0A2N5N438"/>
<protein>
    <submittedName>
        <fullName evidence="1">Uncharacterized protein</fullName>
    </submittedName>
</protein>
<evidence type="ECO:0000313" key="1">
    <source>
        <dbReference type="EMBL" id="PLT45114.1"/>
    </source>
</evidence>
<evidence type="ECO:0000313" key="2">
    <source>
        <dbReference type="Proteomes" id="UP000234789"/>
    </source>
</evidence>
<sequence length="45" mass="5380">MRIAPDRPSFLGTRLASPPEDGRFRFVRREPSFANRPRMQYTWGR</sequence>
<accession>A0A2N5N438</accession>
<keyword evidence="2" id="KW-1185">Reference proteome</keyword>
<name>A0A2N5N438_9BACL</name>
<proteinExistence type="predicted"/>